<organism evidence="2 3">
    <name type="scientific">Fusarium gaditjirri</name>
    <dbReference type="NCBI Taxonomy" id="282569"/>
    <lineage>
        <taxon>Eukaryota</taxon>
        <taxon>Fungi</taxon>
        <taxon>Dikarya</taxon>
        <taxon>Ascomycota</taxon>
        <taxon>Pezizomycotina</taxon>
        <taxon>Sordariomycetes</taxon>
        <taxon>Hypocreomycetidae</taxon>
        <taxon>Hypocreales</taxon>
        <taxon>Nectriaceae</taxon>
        <taxon>Fusarium</taxon>
        <taxon>Fusarium nisikadoi species complex</taxon>
    </lineage>
</organism>
<sequence>MLLLSFIFNISVFWIGAMALLVARDVIHVDDLDRYDEVMKTVAGNHILNFYSENQVVKLDIHEHPTDQIVRSEEFKSSHDADAYFKQEDDLRQEYLQ</sequence>
<dbReference type="EMBL" id="JABFAI010000297">
    <property type="protein sequence ID" value="KAF4947088.1"/>
    <property type="molecule type" value="Genomic_DNA"/>
</dbReference>
<reference evidence="2" key="1">
    <citation type="journal article" date="2020" name="BMC Genomics">
        <title>Correction to: Identification and distribution of gene clusters required for synthesis of sphingolipid metabolism inhibitors in diverse species of the filamentous fungus Fusarium.</title>
        <authorList>
            <person name="Kim H.S."/>
            <person name="Lohmar J.M."/>
            <person name="Busman M."/>
            <person name="Brown D.W."/>
            <person name="Naumann T.A."/>
            <person name="Divon H.H."/>
            <person name="Lysoe E."/>
            <person name="Uhlig S."/>
            <person name="Proctor R.H."/>
        </authorList>
    </citation>
    <scope>NUCLEOTIDE SEQUENCE</scope>
    <source>
        <strain evidence="2">NRRL 45417</strain>
    </source>
</reference>
<reference evidence="2" key="2">
    <citation type="submission" date="2020-05" db="EMBL/GenBank/DDBJ databases">
        <authorList>
            <person name="Kim H.-S."/>
            <person name="Proctor R.H."/>
            <person name="Brown D.W."/>
        </authorList>
    </citation>
    <scope>NUCLEOTIDE SEQUENCE</scope>
    <source>
        <strain evidence="2">NRRL 45417</strain>
    </source>
</reference>
<accession>A0A8H4WQH1</accession>
<dbReference type="OrthoDB" id="3928438at2759"/>
<proteinExistence type="predicted"/>
<protein>
    <submittedName>
        <fullName evidence="2">Uncharacterized protein</fullName>
    </submittedName>
</protein>
<name>A0A8H4WQH1_9HYPO</name>
<evidence type="ECO:0000256" key="1">
    <source>
        <dbReference type="SAM" id="Phobius"/>
    </source>
</evidence>
<evidence type="ECO:0000313" key="3">
    <source>
        <dbReference type="Proteomes" id="UP000604273"/>
    </source>
</evidence>
<keyword evidence="3" id="KW-1185">Reference proteome</keyword>
<feature type="transmembrane region" description="Helical" evidence="1">
    <location>
        <begin position="6"/>
        <end position="27"/>
    </location>
</feature>
<dbReference type="AlphaFoldDB" id="A0A8H4WQH1"/>
<evidence type="ECO:0000313" key="2">
    <source>
        <dbReference type="EMBL" id="KAF4947088.1"/>
    </source>
</evidence>
<keyword evidence="1" id="KW-1133">Transmembrane helix</keyword>
<keyword evidence="1" id="KW-0472">Membrane</keyword>
<comment type="caution">
    <text evidence="2">The sequence shown here is derived from an EMBL/GenBank/DDBJ whole genome shotgun (WGS) entry which is preliminary data.</text>
</comment>
<gene>
    <name evidence="2" type="ORF">FGADI_10718</name>
</gene>
<dbReference type="Proteomes" id="UP000604273">
    <property type="component" value="Unassembled WGS sequence"/>
</dbReference>
<keyword evidence="1" id="KW-0812">Transmembrane</keyword>